<evidence type="ECO:0000256" key="9">
    <source>
        <dbReference type="ARBA" id="ARBA00022723"/>
    </source>
</evidence>
<dbReference type="GO" id="GO:0001512">
    <property type="term" value="F:dihydronicotinamide riboside quinone reductase activity"/>
    <property type="evidence" value="ECO:0007669"/>
    <property type="project" value="UniProtKB-EC"/>
</dbReference>
<dbReference type="GO" id="GO:0003955">
    <property type="term" value="F:NAD(P)H dehydrogenase (quinone) activity"/>
    <property type="evidence" value="ECO:0007669"/>
    <property type="project" value="TreeGrafter"/>
</dbReference>
<feature type="domain" description="Flavodoxin-like fold" evidence="20">
    <location>
        <begin position="4"/>
        <end position="207"/>
    </location>
</feature>
<evidence type="ECO:0000256" key="4">
    <source>
        <dbReference type="ARBA" id="ARBA00006252"/>
    </source>
</evidence>
<keyword evidence="21" id="KW-1185">Reference proteome</keyword>
<evidence type="ECO:0000256" key="16">
    <source>
        <dbReference type="ARBA" id="ARBA00073982"/>
    </source>
</evidence>
<keyword evidence="7" id="KW-0597">Phosphoprotein</keyword>
<dbReference type="InterPro" id="IPR003680">
    <property type="entry name" value="Flavodoxin_fold"/>
</dbReference>
<evidence type="ECO:0000256" key="1">
    <source>
        <dbReference type="ARBA" id="ARBA00001947"/>
    </source>
</evidence>
<comment type="function">
    <text evidence="14">The enzyme apparently serves as a quinone reductase in connection with conjugation reactions of hydroquinones involved in detoxification pathways as well as in biosynthetic processes such as the vitamin K-dependent gamma-carboxylation of glutamate residues in prothrombin synthesis.</text>
</comment>
<comment type="similarity">
    <text evidence="4">Belongs to the NAD(P)H dehydrogenase (quinone) family.</text>
</comment>
<evidence type="ECO:0000256" key="19">
    <source>
        <dbReference type="ARBA" id="ARBA00083661"/>
    </source>
</evidence>
<organism evidence="21 22">
    <name type="scientific">Python bivittatus</name>
    <name type="common">Burmese python</name>
    <name type="synonym">Python molurus bivittatus</name>
    <dbReference type="NCBI Taxonomy" id="176946"/>
    <lineage>
        <taxon>Eukaryota</taxon>
        <taxon>Metazoa</taxon>
        <taxon>Chordata</taxon>
        <taxon>Craniata</taxon>
        <taxon>Vertebrata</taxon>
        <taxon>Euteleostomi</taxon>
        <taxon>Lepidosauria</taxon>
        <taxon>Squamata</taxon>
        <taxon>Bifurcata</taxon>
        <taxon>Unidentata</taxon>
        <taxon>Episquamata</taxon>
        <taxon>Toxicofera</taxon>
        <taxon>Serpentes</taxon>
        <taxon>Henophidia</taxon>
        <taxon>Pythonidae</taxon>
        <taxon>Python</taxon>
    </lineage>
</organism>
<comment type="subcellular location">
    <subcellularLocation>
        <location evidence="3">Cytoplasm</location>
    </subcellularLocation>
</comment>
<comment type="cofactor">
    <cofactor evidence="2">
        <name>FAD</name>
        <dbReference type="ChEBI" id="CHEBI:57692"/>
    </cofactor>
</comment>
<evidence type="ECO:0000256" key="2">
    <source>
        <dbReference type="ARBA" id="ARBA00001974"/>
    </source>
</evidence>
<evidence type="ECO:0000256" key="10">
    <source>
        <dbReference type="ARBA" id="ARBA00022827"/>
    </source>
</evidence>
<dbReference type="Pfam" id="PF02525">
    <property type="entry name" value="Flavodoxin_2"/>
    <property type="match status" value="1"/>
</dbReference>
<keyword evidence="6" id="KW-0963">Cytoplasm</keyword>
<dbReference type="PANTHER" id="PTHR10204:SF33">
    <property type="entry name" value="RIBOSYLDIHYDRONICOTINAMIDE DEHYDROGENASE [QUINONE]"/>
    <property type="match status" value="1"/>
</dbReference>
<comment type="catalytic activity">
    <reaction evidence="13">
        <text>1-(beta-D-ribofuranosyl)-1,4-dihydronicotinamide + a quinone + H(+) = beta-nicotinamide D-riboside + a quinol</text>
        <dbReference type="Rhea" id="RHEA:12364"/>
        <dbReference type="ChEBI" id="CHEBI:15378"/>
        <dbReference type="ChEBI" id="CHEBI:15927"/>
        <dbReference type="ChEBI" id="CHEBI:24646"/>
        <dbReference type="ChEBI" id="CHEBI:55458"/>
        <dbReference type="ChEBI" id="CHEBI:132124"/>
        <dbReference type="EC" id="1.10.5.1"/>
    </reaction>
</comment>
<keyword evidence="9" id="KW-0479">Metal-binding</keyword>
<evidence type="ECO:0000256" key="17">
    <source>
        <dbReference type="ARBA" id="ARBA00077622"/>
    </source>
</evidence>
<protein>
    <recommendedName>
        <fullName evidence="16">Ribosyldihydronicotinamide dehydrogenase [quinone]</fullName>
        <ecNumber evidence="15">1.10.5.1</ecNumber>
    </recommendedName>
    <alternativeName>
        <fullName evidence="19">NRH dehydrogenase [quinone] 2</fullName>
    </alternativeName>
    <alternativeName>
        <fullName evidence="18">NRH:quinone oxidoreductase 2</fullName>
    </alternativeName>
    <alternativeName>
        <fullName evidence="17">Quinone reductase 2</fullName>
    </alternativeName>
</protein>
<evidence type="ECO:0000256" key="7">
    <source>
        <dbReference type="ARBA" id="ARBA00022553"/>
    </source>
</evidence>
<keyword evidence="8" id="KW-0285">Flavoprotein</keyword>
<dbReference type="GeneID" id="103061661"/>
<comment type="subunit">
    <text evidence="5">Homodimer.</text>
</comment>
<dbReference type="GO" id="GO:0046872">
    <property type="term" value="F:metal ion binding"/>
    <property type="evidence" value="ECO:0007669"/>
    <property type="project" value="UniProtKB-KW"/>
</dbReference>
<evidence type="ECO:0000313" key="22">
    <source>
        <dbReference type="RefSeq" id="XP_025019628.1"/>
    </source>
</evidence>
<dbReference type="AlphaFoldDB" id="A0A9F5MWQ6"/>
<dbReference type="CTD" id="4835"/>
<keyword evidence="12" id="KW-0560">Oxidoreductase</keyword>
<evidence type="ECO:0000256" key="12">
    <source>
        <dbReference type="ARBA" id="ARBA00023002"/>
    </source>
</evidence>
<dbReference type="RefSeq" id="XP_025019628.1">
    <property type="nucleotide sequence ID" value="XM_025163860.1"/>
</dbReference>
<keyword evidence="11" id="KW-0862">Zinc</keyword>
<dbReference type="Gene3D" id="3.40.50.360">
    <property type="match status" value="1"/>
</dbReference>
<dbReference type="SUPFAM" id="SSF52218">
    <property type="entry name" value="Flavoproteins"/>
    <property type="match status" value="1"/>
</dbReference>
<dbReference type="Proteomes" id="UP000695026">
    <property type="component" value="Unplaced"/>
</dbReference>
<evidence type="ECO:0000256" key="3">
    <source>
        <dbReference type="ARBA" id="ARBA00004496"/>
    </source>
</evidence>
<dbReference type="PANTHER" id="PTHR10204">
    <property type="entry name" value="NAD P H OXIDOREDUCTASE-RELATED"/>
    <property type="match status" value="1"/>
</dbReference>
<evidence type="ECO:0000256" key="8">
    <source>
        <dbReference type="ARBA" id="ARBA00022630"/>
    </source>
</evidence>
<sequence length="228" mass="26371">MAGKKVLIVYAHQEPKSLNGSLKTMTVEELKKQGCTVTVSNLYEMQFEPRATRKDIVGDLHNPDHFNYGVEAWKAYENGCLSEDLIEEQRKVKEADLFPLYWFSMPAILKGWMDKVLVQGFAHDFPKCYDSGLLKNKLALLSFTTGGDEEMYSERGPSGNIRYLLWPMQHGILHFCGFSVLSPQICFGPEYVTEEKRRQMLTSWVKRLQTIWEEKPINCVPEWYFGNI</sequence>
<keyword evidence="10" id="KW-0274">FAD</keyword>
<evidence type="ECO:0000256" key="14">
    <source>
        <dbReference type="ARBA" id="ARBA00054856"/>
    </source>
</evidence>
<dbReference type="FunFam" id="3.40.50.360:FF:000030">
    <property type="entry name" value="ribosyldihydronicotinamide dehydrogenase [quinone]"/>
    <property type="match status" value="1"/>
</dbReference>
<gene>
    <name evidence="22" type="primary">NQO2</name>
</gene>
<dbReference type="InterPro" id="IPR029039">
    <property type="entry name" value="Flavoprotein-like_sf"/>
</dbReference>
<evidence type="ECO:0000256" key="11">
    <source>
        <dbReference type="ARBA" id="ARBA00022833"/>
    </source>
</evidence>
<dbReference type="GO" id="GO:0005829">
    <property type="term" value="C:cytosol"/>
    <property type="evidence" value="ECO:0007669"/>
    <property type="project" value="TreeGrafter"/>
</dbReference>
<evidence type="ECO:0000313" key="21">
    <source>
        <dbReference type="Proteomes" id="UP000695026"/>
    </source>
</evidence>
<evidence type="ECO:0000256" key="18">
    <source>
        <dbReference type="ARBA" id="ARBA00077696"/>
    </source>
</evidence>
<dbReference type="InterPro" id="IPR051545">
    <property type="entry name" value="NAD(P)H_dehydrogenase_qn"/>
</dbReference>
<dbReference type="EC" id="1.10.5.1" evidence="15"/>
<name>A0A9F5MWQ6_PYTBI</name>
<evidence type="ECO:0000256" key="6">
    <source>
        <dbReference type="ARBA" id="ARBA00022490"/>
    </source>
</evidence>
<reference evidence="22" key="1">
    <citation type="submission" date="2025-08" db="UniProtKB">
        <authorList>
            <consortium name="RefSeq"/>
        </authorList>
    </citation>
    <scope>IDENTIFICATION</scope>
    <source>
        <tissue evidence="22">Liver</tissue>
    </source>
</reference>
<evidence type="ECO:0000256" key="13">
    <source>
        <dbReference type="ARBA" id="ARBA00052759"/>
    </source>
</evidence>
<proteinExistence type="inferred from homology"/>
<comment type="cofactor">
    <cofactor evidence="1">
        <name>Zn(2+)</name>
        <dbReference type="ChEBI" id="CHEBI:29105"/>
    </cofactor>
</comment>
<evidence type="ECO:0000256" key="15">
    <source>
        <dbReference type="ARBA" id="ARBA00066401"/>
    </source>
</evidence>
<accession>A0A9F5MWQ6</accession>
<evidence type="ECO:0000259" key="20">
    <source>
        <dbReference type="Pfam" id="PF02525"/>
    </source>
</evidence>
<evidence type="ECO:0000256" key="5">
    <source>
        <dbReference type="ARBA" id="ARBA00011738"/>
    </source>
</evidence>